<feature type="non-terminal residue" evidence="1">
    <location>
        <position position="138"/>
    </location>
</feature>
<dbReference type="EMBL" id="UINC01097675">
    <property type="protein sequence ID" value="SVC55587.1"/>
    <property type="molecule type" value="Genomic_DNA"/>
</dbReference>
<protein>
    <submittedName>
        <fullName evidence="1">Uncharacterized protein</fullName>
    </submittedName>
</protein>
<evidence type="ECO:0000313" key="1">
    <source>
        <dbReference type="EMBL" id="SVC55587.1"/>
    </source>
</evidence>
<dbReference type="AlphaFoldDB" id="A0A382N5X1"/>
<proteinExistence type="predicted"/>
<sequence length="138" mass="15257">MVRYITLLLFIGLGFWSCEEEQEPEDCAGVAGGSAVEDYCGVCDDNPSNDCVQNCAGVWGGDNICGCTDSTAINYDNTATFDDGSCVGTIEIIYNIHDSLPVEWITEFYVIMNNLLNIIPSYQNYFNSLTVYAWNDNI</sequence>
<gene>
    <name evidence="1" type="ORF">METZ01_LOCUS308441</name>
</gene>
<reference evidence="1" key="1">
    <citation type="submission" date="2018-05" db="EMBL/GenBank/DDBJ databases">
        <authorList>
            <person name="Lanie J.A."/>
            <person name="Ng W.-L."/>
            <person name="Kazmierczak K.M."/>
            <person name="Andrzejewski T.M."/>
            <person name="Davidsen T.M."/>
            <person name="Wayne K.J."/>
            <person name="Tettelin H."/>
            <person name="Glass J.I."/>
            <person name="Rusch D."/>
            <person name="Podicherti R."/>
            <person name="Tsui H.-C.T."/>
            <person name="Winkler M.E."/>
        </authorList>
    </citation>
    <scope>NUCLEOTIDE SEQUENCE</scope>
</reference>
<name>A0A382N5X1_9ZZZZ</name>
<organism evidence="1">
    <name type="scientific">marine metagenome</name>
    <dbReference type="NCBI Taxonomy" id="408172"/>
    <lineage>
        <taxon>unclassified sequences</taxon>
        <taxon>metagenomes</taxon>
        <taxon>ecological metagenomes</taxon>
    </lineage>
</organism>
<accession>A0A382N5X1</accession>